<comment type="caution">
    <text evidence="1">The sequence shown here is derived from an EMBL/GenBank/DDBJ whole genome shotgun (WGS) entry which is preliminary data.</text>
</comment>
<protein>
    <submittedName>
        <fullName evidence="1">Uncharacterized protein</fullName>
    </submittedName>
</protein>
<sequence length="84" mass="9772">MYILSYVIVPETCTDMFRYTIESLFITHAEPNLNTIGNVLNEDPNIGYYPMNNPWLIRSDQWCQGLLRRPQLKSTTSNETVTTK</sequence>
<evidence type="ECO:0000313" key="2">
    <source>
        <dbReference type="EMBL" id="CAF1661006.1"/>
    </source>
</evidence>
<proteinExistence type="predicted"/>
<organism evidence="1 3">
    <name type="scientific">Rotaria sordida</name>
    <dbReference type="NCBI Taxonomy" id="392033"/>
    <lineage>
        <taxon>Eukaryota</taxon>
        <taxon>Metazoa</taxon>
        <taxon>Spiralia</taxon>
        <taxon>Gnathifera</taxon>
        <taxon>Rotifera</taxon>
        <taxon>Eurotatoria</taxon>
        <taxon>Bdelloidea</taxon>
        <taxon>Philodinida</taxon>
        <taxon>Philodinidae</taxon>
        <taxon>Rotaria</taxon>
    </lineage>
</organism>
<evidence type="ECO:0000313" key="3">
    <source>
        <dbReference type="Proteomes" id="UP000663854"/>
    </source>
</evidence>
<dbReference type="AlphaFoldDB" id="A0A815UJM1"/>
<evidence type="ECO:0000313" key="4">
    <source>
        <dbReference type="Proteomes" id="UP000663870"/>
    </source>
</evidence>
<gene>
    <name evidence="2" type="ORF">JXQ802_LOCUS56066</name>
    <name evidence="1" type="ORF">PYM288_LOCUS39515</name>
</gene>
<reference evidence="1" key="1">
    <citation type="submission" date="2021-02" db="EMBL/GenBank/DDBJ databases">
        <authorList>
            <person name="Nowell W R."/>
        </authorList>
    </citation>
    <scope>NUCLEOTIDE SEQUENCE</scope>
</reference>
<dbReference type="EMBL" id="CAJNOL010012743">
    <property type="protein sequence ID" value="CAF1661006.1"/>
    <property type="molecule type" value="Genomic_DNA"/>
</dbReference>
<keyword evidence="4" id="KW-1185">Reference proteome</keyword>
<dbReference type="EMBL" id="CAJNOH010010910">
    <property type="protein sequence ID" value="CAF1518521.1"/>
    <property type="molecule type" value="Genomic_DNA"/>
</dbReference>
<dbReference type="Proteomes" id="UP000663870">
    <property type="component" value="Unassembled WGS sequence"/>
</dbReference>
<evidence type="ECO:0000313" key="1">
    <source>
        <dbReference type="EMBL" id="CAF1518521.1"/>
    </source>
</evidence>
<accession>A0A815UJM1</accession>
<dbReference type="Proteomes" id="UP000663854">
    <property type="component" value="Unassembled WGS sequence"/>
</dbReference>
<name>A0A815UJM1_9BILA</name>